<gene>
    <name evidence="2" type="ORF">RFI_15072</name>
</gene>
<organism evidence="2 3">
    <name type="scientific">Reticulomyxa filosa</name>
    <dbReference type="NCBI Taxonomy" id="46433"/>
    <lineage>
        <taxon>Eukaryota</taxon>
        <taxon>Sar</taxon>
        <taxon>Rhizaria</taxon>
        <taxon>Retaria</taxon>
        <taxon>Foraminifera</taxon>
        <taxon>Monothalamids</taxon>
        <taxon>Reticulomyxidae</taxon>
        <taxon>Reticulomyxa</taxon>
    </lineage>
</organism>
<protein>
    <submittedName>
        <fullName evidence="2">Uncharacterized protein</fullName>
    </submittedName>
</protein>
<feature type="transmembrane region" description="Helical" evidence="1">
    <location>
        <begin position="810"/>
        <end position="830"/>
    </location>
</feature>
<dbReference type="InterPro" id="IPR027417">
    <property type="entry name" value="P-loop_NTPase"/>
</dbReference>
<dbReference type="Proteomes" id="UP000023152">
    <property type="component" value="Unassembled WGS sequence"/>
</dbReference>
<keyword evidence="3" id="KW-1185">Reference proteome</keyword>
<sequence>MKDLARETLSETKYEEEEKFLKTKDEMYINKTSAILIQDKNKNLKDVSIIEYYRQKSKDTNSQTFMKIRYKMNELMKSLEEHTRLPNRITMKELKAIWNKWEDYWHNKVIDHVLLEDILRKEIRNVLKSIKVQDNETSKSTENKLYSQYFGDWISRRSVYKNIRQVWKEWNHSLKRTTTELYESSLFFLLKRIKVYLTLYFPINGAVYVETFNWHYIINKNNDSVSQLKQEMKSMQETWHWLSHYMEYLVMDYESQMLQIWDMKNSTEIGGSGYFLIHVSKTAGTSICTTMQALGLRVPDSNCNINVTKSPVWNTDPGPWSCQYYWNEMRQQDYAMIAKESPLDSHGVMNVSPQLCPHLHYLFPLRNPYERVVSWLLELNLPWYYPLQILIRRDTMNQARDYTPLSCLSQSLLFHPRDTHTNVIFQDHEPIVNNRAIQFIYKIQARQAITAWENPIKYANTTHFYTPLKTTADFRGLLTSILNHLPNKIKIQIQIIIFIKEIQQKPFVIPRKNNHCLLPHKVKTYDFNDALLYYLDPSDPNQRFVFKMAAEDHRGRYLTPKFIEGHVSNLYTRWLGYVHVHHNQTYGSLYMDTDKIDNAMFARAVRLLLQIDHVLPLGKDTVAIEDSPAWKHVFKTLKNIASLKKQSEKKNPKKPTKNAHVQKRVNLYVKKTLLAIKQPNIIKKDIFSTLKKKRRSYNRTTVLSNIGKHVFSFTKRRKKTPLPTDIENWLHVRDSEGEANKLSTSQCMDQMSDQDWYYLKLWNIYDIALYELGKKIALCDQQFFQKADIRFIWDHIKSYFNPPCNVVRPIISINYCIIIMPFVINFNLVITKN</sequence>
<evidence type="ECO:0000256" key="1">
    <source>
        <dbReference type="SAM" id="Phobius"/>
    </source>
</evidence>
<reference evidence="2 3" key="1">
    <citation type="journal article" date="2013" name="Curr. Biol.">
        <title>The Genome of the Foraminiferan Reticulomyxa filosa.</title>
        <authorList>
            <person name="Glockner G."/>
            <person name="Hulsmann N."/>
            <person name="Schleicher M."/>
            <person name="Noegel A.A."/>
            <person name="Eichinger L."/>
            <person name="Gallinger C."/>
            <person name="Pawlowski J."/>
            <person name="Sierra R."/>
            <person name="Euteneuer U."/>
            <person name="Pillet L."/>
            <person name="Moustafa A."/>
            <person name="Platzer M."/>
            <person name="Groth M."/>
            <person name="Szafranski K."/>
            <person name="Schliwa M."/>
        </authorList>
    </citation>
    <scope>NUCLEOTIDE SEQUENCE [LARGE SCALE GENOMIC DNA]</scope>
</reference>
<comment type="caution">
    <text evidence="2">The sequence shown here is derived from an EMBL/GenBank/DDBJ whole genome shotgun (WGS) entry which is preliminary data.</text>
</comment>
<keyword evidence="1" id="KW-1133">Transmembrane helix</keyword>
<keyword evidence="1" id="KW-0812">Transmembrane</keyword>
<evidence type="ECO:0000313" key="2">
    <source>
        <dbReference type="EMBL" id="ETO22130.1"/>
    </source>
</evidence>
<dbReference type="AlphaFoldDB" id="X6N770"/>
<accession>X6N770</accession>
<proteinExistence type="predicted"/>
<dbReference type="EMBL" id="ASPP01011015">
    <property type="protein sequence ID" value="ETO22130.1"/>
    <property type="molecule type" value="Genomic_DNA"/>
</dbReference>
<keyword evidence="1" id="KW-0472">Membrane</keyword>
<evidence type="ECO:0000313" key="3">
    <source>
        <dbReference type="Proteomes" id="UP000023152"/>
    </source>
</evidence>
<dbReference type="Gene3D" id="3.40.50.300">
    <property type="entry name" value="P-loop containing nucleotide triphosphate hydrolases"/>
    <property type="match status" value="1"/>
</dbReference>
<name>X6N770_RETFI</name>